<dbReference type="Proteomes" id="UP001305779">
    <property type="component" value="Unassembled WGS sequence"/>
</dbReference>
<accession>A0ABR0EPW2</accession>
<evidence type="ECO:0000313" key="2">
    <source>
        <dbReference type="EMBL" id="KAK4503641.1"/>
    </source>
</evidence>
<gene>
    <name evidence="2" type="ORF">PRZ48_004556</name>
</gene>
<feature type="compositionally biased region" description="Polar residues" evidence="1">
    <location>
        <begin position="19"/>
        <end position="35"/>
    </location>
</feature>
<reference evidence="2 3" key="1">
    <citation type="journal article" date="2023" name="G3 (Bethesda)">
        <title>A chromosome-level genome assembly of Zasmidium syzygii isolated from banana leaves.</title>
        <authorList>
            <person name="van Westerhoven A.C."/>
            <person name="Mehrabi R."/>
            <person name="Talebi R."/>
            <person name="Steentjes M.B.F."/>
            <person name="Corcolon B."/>
            <person name="Chong P.A."/>
            <person name="Kema G.H.J."/>
            <person name="Seidl M.F."/>
        </authorList>
    </citation>
    <scope>NUCLEOTIDE SEQUENCE [LARGE SCALE GENOMIC DNA]</scope>
    <source>
        <strain evidence="2 3">P124</strain>
    </source>
</reference>
<dbReference type="EMBL" id="JAXOVC010000003">
    <property type="protein sequence ID" value="KAK4503641.1"/>
    <property type="molecule type" value="Genomic_DNA"/>
</dbReference>
<comment type="caution">
    <text evidence="2">The sequence shown here is derived from an EMBL/GenBank/DDBJ whole genome shotgun (WGS) entry which is preliminary data.</text>
</comment>
<evidence type="ECO:0000256" key="1">
    <source>
        <dbReference type="SAM" id="MobiDB-lite"/>
    </source>
</evidence>
<evidence type="ECO:0000313" key="3">
    <source>
        <dbReference type="Proteomes" id="UP001305779"/>
    </source>
</evidence>
<proteinExistence type="predicted"/>
<name>A0ABR0EPW2_ZASCE</name>
<organism evidence="2 3">
    <name type="scientific">Zasmidium cellare</name>
    <name type="common">Wine cellar mold</name>
    <name type="synonym">Racodium cellare</name>
    <dbReference type="NCBI Taxonomy" id="395010"/>
    <lineage>
        <taxon>Eukaryota</taxon>
        <taxon>Fungi</taxon>
        <taxon>Dikarya</taxon>
        <taxon>Ascomycota</taxon>
        <taxon>Pezizomycotina</taxon>
        <taxon>Dothideomycetes</taxon>
        <taxon>Dothideomycetidae</taxon>
        <taxon>Mycosphaerellales</taxon>
        <taxon>Mycosphaerellaceae</taxon>
        <taxon>Zasmidium</taxon>
    </lineage>
</organism>
<keyword evidence="3" id="KW-1185">Reference proteome</keyword>
<protein>
    <submittedName>
        <fullName evidence="2">Uncharacterized protein</fullName>
    </submittedName>
</protein>
<feature type="region of interest" description="Disordered" evidence="1">
    <location>
        <begin position="1"/>
        <end position="59"/>
    </location>
</feature>
<sequence length="466" mass="52178">MSRRSPRFAIKSGDDQTDATEMSQRSARRATNSSEDQVDTTEMARRSARLATKSGEEQADATAALGTTYVPLVKADTSTDDDIVRPTHHTGPFRLQDLAAELRTHIYGYALNEPFPRDLSSFTLPALTLTSRLVRDESLPILFAECPFRLLVGCNAFTDYTTDKERDYRLAGVTGIKRTVSSDLKTAGNAGLFRDITLEIYDASFIYDVREWNRNGRQDRTWAHPFGRNDDDLQEATLNLRVVETNLSLSVVEKPARHRNVNDKAKKALDGALEKASSIARKFADEKAFKGFKIEHLKAIAKAFRLETFLRGIPNSTVGFERDICGTIDIKHILNNFFKNVGDAALFRNVSFEVFDSFDIKEAREWERQGRPNPFRGQSYGDLIAVTLRLEVVAGCLQVAIVNGRRHPALGQRPYSGRVGEAMIVRDVDGSVDKAVEIAQGFADEEDFKGFKISDLHKIATAFRLE</sequence>